<reference evidence="2" key="1">
    <citation type="submission" date="2020-05" db="EMBL/GenBank/DDBJ databases">
        <title>Identification of trans-AT polyketide cluster in two marine bacteria, producers of a novel glutaramide-containing polyketide sesbanimide D and analogs.</title>
        <authorList>
            <person name="Kacar D."/>
            <person name="Rodriguez P."/>
            <person name="Canedo L."/>
            <person name="Gonzalez E."/>
            <person name="Galan B."/>
            <person name="De La Calle F."/>
            <person name="Garcia J.L."/>
        </authorList>
    </citation>
    <scope>NUCLEOTIDE SEQUENCE</scope>
    <source>
        <strain evidence="2">PHM038</strain>
    </source>
</reference>
<name>A0A926NYD3_9HYPH</name>
<accession>A0A926NYD3</accession>
<dbReference type="Proteomes" id="UP000598467">
    <property type="component" value="Unassembled WGS sequence"/>
</dbReference>
<evidence type="ECO:0000313" key="2">
    <source>
        <dbReference type="EMBL" id="MBD1546571.1"/>
    </source>
</evidence>
<evidence type="ECO:0000256" key="1">
    <source>
        <dbReference type="SAM" id="SignalP"/>
    </source>
</evidence>
<organism evidence="2 3">
    <name type="scientific">Roseibium aggregatum</name>
    <dbReference type="NCBI Taxonomy" id="187304"/>
    <lineage>
        <taxon>Bacteria</taxon>
        <taxon>Pseudomonadati</taxon>
        <taxon>Pseudomonadota</taxon>
        <taxon>Alphaproteobacteria</taxon>
        <taxon>Hyphomicrobiales</taxon>
        <taxon>Stappiaceae</taxon>
        <taxon>Roseibium</taxon>
    </lineage>
</organism>
<proteinExistence type="predicted"/>
<feature type="signal peptide" evidence="1">
    <location>
        <begin position="1"/>
        <end position="22"/>
    </location>
</feature>
<evidence type="ECO:0000313" key="3">
    <source>
        <dbReference type="Proteomes" id="UP000598467"/>
    </source>
</evidence>
<gene>
    <name evidence="2" type="ORF">HK439_09875</name>
</gene>
<dbReference type="EMBL" id="JABFCZ010000009">
    <property type="protein sequence ID" value="MBD1546571.1"/>
    <property type="molecule type" value="Genomic_DNA"/>
</dbReference>
<feature type="chain" id="PRO_5037656514" evidence="1">
    <location>
        <begin position="23"/>
        <end position="417"/>
    </location>
</feature>
<comment type="caution">
    <text evidence="2">The sequence shown here is derived from an EMBL/GenBank/DDBJ whole genome shotgun (WGS) entry which is preliminary data.</text>
</comment>
<keyword evidence="1" id="KW-0732">Signal</keyword>
<protein>
    <submittedName>
        <fullName evidence="2">Uncharacterized protein</fullName>
    </submittedName>
</protein>
<dbReference type="AlphaFoldDB" id="A0A926NYD3"/>
<dbReference type="RefSeq" id="WP_190291234.1">
    <property type="nucleotide sequence ID" value="NZ_JABFCZ010000009.1"/>
</dbReference>
<sequence length="417" mass="44911">MLRRTNILFTAFAVSMLFLARAEAFSDNFETPPEQDPRTVLGKLASGPGYGVLTPVRSDGFLRVYDLKTEFGTEHVVGDGLLKLRIHEIAAYTALKSLESQQSFVDGLKEAAKKPAEFVESTVTDPLGTAKSTVSGVGRLFGRISKGVEKAVSGETTSPGELAAIVTGRDRARRELAVKLGVDPYTTYQPLSEQLDRAATASTAGNLSVGVIMSLIPGGMITNVASSAESLRNLIVDNTRSELEARTVTVLRSLNIPERVIGELAANTNYTPTERAIIAYQLQAMSTVDGLEILVARAADTKNREEAYFLLRRIVLTEHYSSSVASISQIRKIADFPIAIRRDGGAALVMPLDMLSWNDATAKAFSGLQDGLSRLPFPPTGVDFQITGDITPDAAERLASFGWDVTADLPMPQGPVF</sequence>